<evidence type="ECO:0000256" key="3">
    <source>
        <dbReference type="ARBA" id="ARBA00022964"/>
    </source>
</evidence>
<dbReference type="SMART" id="SM00702">
    <property type="entry name" value="P4Hc"/>
    <property type="match status" value="1"/>
</dbReference>
<keyword evidence="9" id="KW-1185">Reference proteome</keyword>
<protein>
    <recommendedName>
        <fullName evidence="7">Prolyl 4-hydroxylase alpha subunit domain-containing protein</fullName>
    </recommendedName>
</protein>
<keyword evidence="3" id="KW-0223">Dioxygenase</keyword>
<dbReference type="EMBL" id="CP011030">
    <property type="protein sequence ID" value="ATC89281.1"/>
    <property type="molecule type" value="Genomic_DNA"/>
</dbReference>
<feature type="region of interest" description="Disordered" evidence="6">
    <location>
        <begin position="233"/>
        <end position="258"/>
    </location>
</feature>
<dbReference type="InterPro" id="IPR044862">
    <property type="entry name" value="Pro_4_hyd_alph_FE2OG_OXY"/>
</dbReference>
<dbReference type="Proteomes" id="UP000217258">
    <property type="component" value="Chromosome I"/>
</dbReference>
<dbReference type="InterPro" id="IPR045054">
    <property type="entry name" value="P4HA-like"/>
</dbReference>
<evidence type="ECO:0000256" key="5">
    <source>
        <dbReference type="ARBA" id="ARBA00023004"/>
    </source>
</evidence>
<dbReference type="PANTHER" id="PTHR10869:SF246">
    <property type="entry name" value="TRANSMEMBRANE PROLYL 4-HYDROXYLASE"/>
    <property type="match status" value="1"/>
</dbReference>
<keyword evidence="4" id="KW-0560">Oxidoreductase</keyword>
<keyword evidence="2" id="KW-0479">Metal-binding</keyword>
<evidence type="ECO:0000256" key="6">
    <source>
        <dbReference type="SAM" id="MobiDB-lite"/>
    </source>
</evidence>
<dbReference type="PANTHER" id="PTHR10869">
    <property type="entry name" value="PROLYL 4-HYDROXYLASE ALPHA SUBUNIT"/>
    <property type="match status" value="1"/>
</dbReference>
<organism evidence="8 9">
    <name type="scientific">Pseudoalteromonas issachenkonii</name>
    <dbReference type="NCBI Taxonomy" id="152297"/>
    <lineage>
        <taxon>Bacteria</taxon>
        <taxon>Pseudomonadati</taxon>
        <taxon>Pseudomonadota</taxon>
        <taxon>Gammaproteobacteria</taxon>
        <taxon>Alteromonadales</taxon>
        <taxon>Pseudoalteromonadaceae</taxon>
        <taxon>Pseudoalteromonas</taxon>
    </lineage>
</organism>
<evidence type="ECO:0000256" key="4">
    <source>
        <dbReference type="ARBA" id="ARBA00023002"/>
    </source>
</evidence>
<evidence type="ECO:0000256" key="1">
    <source>
        <dbReference type="ARBA" id="ARBA00001961"/>
    </source>
</evidence>
<evidence type="ECO:0000256" key="2">
    <source>
        <dbReference type="ARBA" id="ARBA00022723"/>
    </source>
</evidence>
<gene>
    <name evidence="8" type="ORF">PISS_a0212</name>
</gene>
<dbReference type="InterPro" id="IPR006620">
    <property type="entry name" value="Pro_4_hyd_alph"/>
</dbReference>
<keyword evidence="5" id="KW-0408">Iron</keyword>
<accession>A0ABM6MZ97</accession>
<dbReference type="Pfam" id="PF13640">
    <property type="entry name" value="2OG-FeII_Oxy_3"/>
    <property type="match status" value="1"/>
</dbReference>
<evidence type="ECO:0000313" key="8">
    <source>
        <dbReference type="EMBL" id="ATC89281.1"/>
    </source>
</evidence>
<evidence type="ECO:0000313" key="9">
    <source>
        <dbReference type="Proteomes" id="UP000217258"/>
    </source>
</evidence>
<dbReference type="Gene3D" id="2.60.120.620">
    <property type="entry name" value="q2cbj1_9rhob like domain"/>
    <property type="match status" value="1"/>
</dbReference>
<comment type="cofactor">
    <cofactor evidence="1">
        <name>L-ascorbate</name>
        <dbReference type="ChEBI" id="CHEBI:38290"/>
    </cofactor>
</comment>
<name>A0ABM6MZ97_9GAMM</name>
<proteinExistence type="predicted"/>
<feature type="domain" description="Prolyl 4-hydroxylase alpha subunit" evidence="7">
    <location>
        <begin position="3"/>
        <end position="221"/>
    </location>
</feature>
<evidence type="ECO:0000259" key="7">
    <source>
        <dbReference type="SMART" id="SM00702"/>
    </source>
</evidence>
<sequence length="258" mass="29604">MTDFIRVYDNALSNEFCDNFITTFSQSPHIKQGMTSGGVDLNKKDSHDLYLNNHPEYAEQLKHIQQTTAQYVFNYIEEHIFMMIGAFGLKVYHPKTGQPVDLTHANYDEVGKPQLPLLVQQIFRLGNIQAQKYEVNKGGYPYWHSEVYPQLQHNEALHRVLLFMFYLNDVEEGGETEFYYQNRKIAPKKGSMVVAPGYFTHTHRGNKPVSNDKYILTSWVLFNRAEQIYGTPQSISGQRSAVSGQRSAVSGQRSAVRN</sequence>
<reference evidence="8 9" key="1">
    <citation type="submission" date="2015-06" db="EMBL/GenBank/DDBJ databases">
        <authorList>
            <person name="Xie B.-B."/>
            <person name="Rong J.-C."/>
            <person name="Qin Q.-L."/>
            <person name="Zhang Y.-Z."/>
        </authorList>
    </citation>
    <scope>NUCLEOTIDE SEQUENCE [LARGE SCALE GENOMIC DNA]</scope>
    <source>
        <strain evidence="8 9">KMM 3549</strain>
    </source>
</reference>